<dbReference type="PROSITE" id="PS00061">
    <property type="entry name" value="ADH_SHORT"/>
    <property type="match status" value="1"/>
</dbReference>
<gene>
    <name evidence="3" type="ORF">BSQ44_09460</name>
</gene>
<organism evidence="3 4">
    <name type="scientific">Aquibium oceanicum</name>
    <dbReference type="NCBI Taxonomy" id="1670800"/>
    <lineage>
        <taxon>Bacteria</taxon>
        <taxon>Pseudomonadati</taxon>
        <taxon>Pseudomonadota</taxon>
        <taxon>Alphaproteobacteria</taxon>
        <taxon>Hyphomicrobiales</taxon>
        <taxon>Phyllobacteriaceae</taxon>
        <taxon>Aquibium</taxon>
    </lineage>
</organism>
<dbReference type="STRING" id="1670800.BSQ44_09460"/>
<sequence>MAIISGKIALVTGAAAGIGRAAALKFAQEGAKVVLSDVNVDGGEETATMIRDNGGEAVFMKADVSVPEEVDALIAKAVDTYGRLDCACNNAGIEGRIAPIVEQPLDNYDRIMAVNARGTFLCMKAELTQMLKTGGGAIVNLASVAGLIGFPGLSPYVASKHAVNGMTKNAALEYGKQGIRVNSICPGGVDTRMLDSLAEQATGGAQSSAQMMDPLHPIGRIGTPEEIAELIVWLCSDRASFVTGTNIPIDGGFVAQ</sequence>
<dbReference type="CDD" id="cd05233">
    <property type="entry name" value="SDR_c"/>
    <property type="match status" value="1"/>
</dbReference>
<dbReference type="Proteomes" id="UP000182840">
    <property type="component" value="Chromosome"/>
</dbReference>
<dbReference type="GO" id="GO:0016491">
    <property type="term" value="F:oxidoreductase activity"/>
    <property type="evidence" value="ECO:0007669"/>
    <property type="project" value="UniProtKB-KW"/>
</dbReference>
<dbReference type="PRINTS" id="PR00081">
    <property type="entry name" value="GDHRDH"/>
</dbReference>
<dbReference type="InterPro" id="IPR020904">
    <property type="entry name" value="Sc_DH/Rdtase_CS"/>
</dbReference>
<accession>A0A1L3SQ94</accession>
<keyword evidence="2" id="KW-0560">Oxidoreductase</keyword>
<name>A0A1L3SQ94_9HYPH</name>
<dbReference type="OrthoDB" id="9812986at2"/>
<dbReference type="AlphaFoldDB" id="A0A1L3SQ94"/>
<evidence type="ECO:0000313" key="3">
    <source>
        <dbReference type="EMBL" id="APH71574.1"/>
    </source>
</evidence>
<dbReference type="SUPFAM" id="SSF51735">
    <property type="entry name" value="NAD(P)-binding Rossmann-fold domains"/>
    <property type="match status" value="1"/>
</dbReference>
<protein>
    <submittedName>
        <fullName evidence="3">Short chain dehydrogenase</fullName>
    </submittedName>
</protein>
<dbReference type="NCBIfam" id="NF004818">
    <property type="entry name" value="PRK06172.1"/>
    <property type="match status" value="1"/>
</dbReference>
<dbReference type="PANTHER" id="PTHR24321:SF11">
    <property type="entry name" value="BLR0893 PROTEIN"/>
    <property type="match status" value="1"/>
</dbReference>
<dbReference type="InterPro" id="IPR002347">
    <property type="entry name" value="SDR_fam"/>
</dbReference>
<keyword evidence="4" id="KW-1185">Reference proteome</keyword>
<dbReference type="Pfam" id="PF13561">
    <property type="entry name" value="adh_short_C2"/>
    <property type="match status" value="1"/>
</dbReference>
<dbReference type="NCBIfam" id="NF005559">
    <property type="entry name" value="PRK07231.1"/>
    <property type="match status" value="1"/>
</dbReference>
<dbReference type="FunFam" id="3.40.50.720:FF:000084">
    <property type="entry name" value="Short-chain dehydrogenase reductase"/>
    <property type="match status" value="1"/>
</dbReference>
<evidence type="ECO:0000313" key="4">
    <source>
        <dbReference type="Proteomes" id="UP000182840"/>
    </source>
</evidence>
<reference evidence="4" key="1">
    <citation type="submission" date="2016-11" db="EMBL/GenBank/DDBJ databases">
        <title>Mesorhizobium oceanicum sp. nov., isolated from deep seawater in South China Sea.</title>
        <authorList>
            <person name="Fu G.-Y."/>
        </authorList>
    </citation>
    <scope>NUCLEOTIDE SEQUENCE [LARGE SCALE GENOMIC DNA]</scope>
    <source>
        <strain evidence="4">B7</strain>
    </source>
</reference>
<dbReference type="PANTHER" id="PTHR24321">
    <property type="entry name" value="DEHYDROGENASES, SHORT CHAIN"/>
    <property type="match status" value="1"/>
</dbReference>
<dbReference type="KEGG" id="meso:BSQ44_09460"/>
<evidence type="ECO:0000256" key="1">
    <source>
        <dbReference type="ARBA" id="ARBA00006484"/>
    </source>
</evidence>
<comment type="similarity">
    <text evidence="1">Belongs to the short-chain dehydrogenases/reductases (SDR) family.</text>
</comment>
<dbReference type="InterPro" id="IPR036291">
    <property type="entry name" value="NAD(P)-bd_dom_sf"/>
</dbReference>
<dbReference type="Gene3D" id="3.40.50.720">
    <property type="entry name" value="NAD(P)-binding Rossmann-like Domain"/>
    <property type="match status" value="1"/>
</dbReference>
<evidence type="ECO:0000256" key="2">
    <source>
        <dbReference type="ARBA" id="ARBA00023002"/>
    </source>
</evidence>
<dbReference type="EMBL" id="CP018171">
    <property type="protein sequence ID" value="APH71574.1"/>
    <property type="molecule type" value="Genomic_DNA"/>
</dbReference>
<proteinExistence type="inferred from homology"/>
<dbReference type="PRINTS" id="PR00080">
    <property type="entry name" value="SDRFAMILY"/>
</dbReference>
<dbReference type="RefSeq" id="WP_072603379.1">
    <property type="nucleotide sequence ID" value="NZ_CP018171.1"/>
</dbReference>